<dbReference type="InterPro" id="IPR045298">
    <property type="entry name" value="Complex1_LYR_LYRM7"/>
</dbReference>
<dbReference type="GO" id="GO:0044183">
    <property type="term" value="F:protein folding chaperone"/>
    <property type="evidence" value="ECO:0007669"/>
    <property type="project" value="TreeGrafter"/>
</dbReference>
<evidence type="ECO:0000256" key="7">
    <source>
        <dbReference type="ARBA" id="ARBA00023186"/>
    </source>
</evidence>
<sequence>MALAAYRHLLRSTRIAFRVLKDDSRLLTAAHDSARRAFENSRLLPPNGTEALGGIAHAEEVARVLRHNVVQGVRQDGESTGRYSELNRLVGGLKVLTVRCRAEDPRGY</sequence>
<comment type="function">
    <text evidence="8">Assembly factor required for Rieske Fe-S protein RIP1 incorporation into the cytochrome b-c1 (CIII) complex. Functions as a chaperone, binding to this subunit within the mitochondrial matrix and stabilizing it prior to its translocation and insertion into the late CIII dimeric intermediate within the mitochondrial inner membrane. Modulates the mitochondrial matrix zinc pool.</text>
</comment>
<name>A0A9P8I5L8_9PEZI</name>
<gene>
    <name evidence="9" type="ORF">FGG08_002013</name>
</gene>
<dbReference type="AlphaFoldDB" id="A0A9P8I5L8"/>
<comment type="subcellular location">
    <subcellularLocation>
        <location evidence="1">Mitochondrion matrix</location>
    </subcellularLocation>
</comment>
<proteinExistence type="inferred from homology"/>
<evidence type="ECO:0000313" key="9">
    <source>
        <dbReference type="EMBL" id="KAH0543697.1"/>
    </source>
</evidence>
<dbReference type="CDD" id="cd20267">
    <property type="entry name" value="Complex1_LYR_LYRM7"/>
    <property type="match status" value="1"/>
</dbReference>
<dbReference type="OrthoDB" id="529194at2759"/>
<reference evidence="9" key="1">
    <citation type="submission" date="2021-03" db="EMBL/GenBank/DDBJ databases">
        <title>Comparative genomics and phylogenomic investigation of the class Geoglossomycetes provide insights into ecological specialization and systematics.</title>
        <authorList>
            <person name="Melie T."/>
            <person name="Pirro S."/>
            <person name="Miller A.N."/>
            <person name="Quandt A."/>
        </authorList>
    </citation>
    <scope>NUCLEOTIDE SEQUENCE</scope>
    <source>
        <strain evidence="9">GBOQ0MN5Z8</strain>
    </source>
</reference>
<dbReference type="PANTHER" id="PTHR46749:SF1">
    <property type="entry name" value="COMPLEX III ASSEMBLY FACTOR LYRM7"/>
    <property type="match status" value="1"/>
</dbReference>
<dbReference type="GO" id="GO:0034551">
    <property type="term" value="P:mitochondrial respiratory chain complex III assembly"/>
    <property type="evidence" value="ECO:0007669"/>
    <property type="project" value="InterPro"/>
</dbReference>
<evidence type="ECO:0000256" key="2">
    <source>
        <dbReference type="ARBA" id="ARBA00009949"/>
    </source>
</evidence>
<dbReference type="PANTHER" id="PTHR46749">
    <property type="entry name" value="COMPLEX III ASSEMBLY FACTOR LYRM7"/>
    <property type="match status" value="1"/>
</dbReference>
<accession>A0A9P8I5L8</accession>
<comment type="caution">
    <text evidence="9">The sequence shown here is derived from an EMBL/GenBank/DDBJ whole genome shotgun (WGS) entry which is preliminary data.</text>
</comment>
<dbReference type="Proteomes" id="UP000698800">
    <property type="component" value="Unassembled WGS sequence"/>
</dbReference>
<comment type="similarity">
    <text evidence="2">Belongs to the complex I LYR family. MZM1 subfamily.</text>
</comment>
<keyword evidence="10" id="KW-1185">Reference proteome</keyword>
<comment type="subunit">
    <text evidence="3">Interacts with RIP1.</text>
</comment>
<evidence type="ECO:0000313" key="10">
    <source>
        <dbReference type="Proteomes" id="UP000698800"/>
    </source>
</evidence>
<keyword evidence="7" id="KW-0143">Chaperone</keyword>
<keyword evidence="5" id="KW-0809">Transit peptide</keyword>
<evidence type="ECO:0000256" key="5">
    <source>
        <dbReference type="ARBA" id="ARBA00022946"/>
    </source>
</evidence>
<keyword evidence="6" id="KW-0496">Mitochondrion</keyword>
<dbReference type="InterPro" id="IPR050435">
    <property type="entry name" value="MZM1/LYRM7"/>
</dbReference>
<evidence type="ECO:0000256" key="8">
    <source>
        <dbReference type="ARBA" id="ARBA00025268"/>
    </source>
</evidence>
<evidence type="ECO:0000256" key="4">
    <source>
        <dbReference type="ARBA" id="ARBA00015108"/>
    </source>
</evidence>
<organism evidence="9 10">
    <name type="scientific">Glutinoglossum americanum</name>
    <dbReference type="NCBI Taxonomy" id="1670608"/>
    <lineage>
        <taxon>Eukaryota</taxon>
        <taxon>Fungi</taxon>
        <taxon>Dikarya</taxon>
        <taxon>Ascomycota</taxon>
        <taxon>Pezizomycotina</taxon>
        <taxon>Geoglossomycetes</taxon>
        <taxon>Geoglossales</taxon>
        <taxon>Geoglossaceae</taxon>
        <taxon>Glutinoglossum</taxon>
    </lineage>
</organism>
<protein>
    <recommendedName>
        <fullName evidence="4">Mitochondrial zinc maintenance protein 1, mitochondrial</fullName>
    </recommendedName>
</protein>
<dbReference type="GO" id="GO:0005759">
    <property type="term" value="C:mitochondrial matrix"/>
    <property type="evidence" value="ECO:0007669"/>
    <property type="project" value="UniProtKB-SubCell"/>
</dbReference>
<evidence type="ECO:0000256" key="6">
    <source>
        <dbReference type="ARBA" id="ARBA00023128"/>
    </source>
</evidence>
<evidence type="ECO:0000256" key="1">
    <source>
        <dbReference type="ARBA" id="ARBA00004305"/>
    </source>
</evidence>
<dbReference type="EMBL" id="JAGHQL010000028">
    <property type="protein sequence ID" value="KAH0543697.1"/>
    <property type="molecule type" value="Genomic_DNA"/>
</dbReference>
<evidence type="ECO:0000256" key="3">
    <source>
        <dbReference type="ARBA" id="ARBA00011589"/>
    </source>
</evidence>